<keyword evidence="1" id="KW-0812">Transmembrane</keyword>
<protein>
    <submittedName>
        <fullName evidence="2">Uncharacterized protein</fullName>
    </submittedName>
</protein>
<reference evidence="2 3" key="1">
    <citation type="submission" date="2016-10" db="EMBL/GenBank/DDBJ databases">
        <authorList>
            <person name="de Groot N.N."/>
        </authorList>
    </citation>
    <scope>NUCLEOTIDE SEQUENCE [LARGE SCALE GENOMIC DNA]</scope>
    <source>
        <strain evidence="2 3">CPCC 202699</strain>
    </source>
</reference>
<dbReference type="RefSeq" id="WP_091291143.1">
    <property type="nucleotide sequence ID" value="NZ_FNON01000004.1"/>
</dbReference>
<dbReference type="EMBL" id="FNON01000004">
    <property type="protein sequence ID" value="SDY04850.1"/>
    <property type="molecule type" value="Genomic_DNA"/>
</dbReference>
<feature type="transmembrane region" description="Helical" evidence="1">
    <location>
        <begin position="12"/>
        <end position="32"/>
    </location>
</feature>
<keyword evidence="1" id="KW-1133">Transmembrane helix</keyword>
<dbReference type="AlphaFoldDB" id="A0A1H3GP74"/>
<organism evidence="2 3">
    <name type="scientific">Amycolatopsis xylanica</name>
    <dbReference type="NCBI Taxonomy" id="589385"/>
    <lineage>
        <taxon>Bacteria</taxon>
        <taxon>Bacillati</taxon>
        <taxon>Actinomycetota</taxon>
        <taxon>Actinomycetes</taxon>
        <taxon>Pseudonocardiales</taxon>
        <taxon>Pseudonocardiaceae</taxon>
        <taxon>Amycolatopsis</taxon>
    </lineage>
</organism>
<sequence length="87" mass="9470">MPAPETTMRSQATVKLALLDAFTAGAALGFLAHQHREALMTHSTAIGLGMVVSAAALVLLRAGFHTLNRANRRLDAIFRDELDDERR</sequence>
<dbReference type="Proteomes" id="UP000199515">
    <property type="component" value="Unassembled WGS sequence"/>
</dbReference>
<proteinExistence type="predicted"/>
<feature type="transmembrane region" description="Helical" evidence="1">
    <location>
        <begin position="44"/>
        <end position="64"/>
    </location>
</feature>
<accession>A0A1H3GP74</accession>
<evidence type="ECO:0000256" key="1">
    <source>
        <dbReference type="SAM" id="Phobius"/>
    </source>
</evidence>
<evidence type="ECO:0000313" key="3">
    <source>
        <dbReference type="Proteomes" id="UP000199515"/>
    </source>
</evidence>
<name>A0A1H3GP74_9PSEU</name>
<evidence type="ECO:0000313" key="2">
    <source>
        <dbReference type="EMBL" id="SDY04850.1"/>
    </source>
</evidence>
<keyword evidence="1" id="KW-0472">Membrane</keyword>
<keyword evidence="3" id="KW-1185">Reference proteome</keyword>
<gene>
    <name evidence="2" type="ORF">SAMN05421504_104336</name>
</gene>